<organism evidence="1 2">
    <name type="scientific">Lactococcus phage 340</name>
    <dbReference type="NCBI Taxonomy" id="1262533"/>
    <lineage>
        <taxon>Viruses</taxon>
        <taxon>Duplodnaviria</taxon>
        <taxon>Heunggongvirae</taxon>
        <taxon>Uroviricota</taxon>
        <taxon>Caudoviricetes</taxon>
        <taxon>Skunavirus</taxon>
        <taxon>Skunavirus sv340</taxon>
    </lineage>
</organism>
<proteinExistence type="predicted"/>
<dbReference type="GeneID" id="16385429"/>
<protein>
    <submittedName>
        <fullName evidence="1">Uncharacterized protein</fullName>
    </submittedName>
</protein>
<dbReference type="Proteomes" id="UP000014667">
    <property type="component" value="Segment"/>
</dbReference>
<evidence type="ECO:0000313" key="2">
    <source>
        <dbReference type="Proteomes" id="UP000014667"/>
    </source>
</evidence>
<keyword evidence="2" id="KW-1185">Reference proteome</keyword>
<name>R9R254_9CAUD</name>
<accession>R9R254</accession>
<gene>
    <name evidence="1" type="ORF">340_0049</name>
</gene>
<evidence type="ECO:0000313" key="1">
    <source>
        <dbReference type="EMBL" id="AGI10681.1"/>
    </source>
</evidence>
<sequence length="44" mass="5213">MKFNDELYKKALERYTLTKDGKLFSKNGKQKKSTKTKTVIINFQ</sequence>
<reference evidence="1 2" key="1">
    <citation type="journal article" date="2013" name="Appl. Environ. Microbiol.">
        <title>Investigation of the Relationship between Lactococcal Host Cell Wall Polysaccharide Genotype and 936 Phage Receptor Binding Protein Phylogeny.</title>
        <authorList>
            <person name="Mahony J."/>
            <person name="Kot W."/>
            <person name="Murphy J."/>
            <person name="Ainsworth S."/>
            <person name="Neve H."/>
            <person name="Hansen L.H."/>
            <person name="Heller K.J."/>
            <person name="Sorensen S.J."/>
            <person name="Hammer K."/>
            <person name="Cambillau C."/>
            <person name="Vogensen F.K."/>
            <person name="van Sinderen D."/>
        </authorList>
    </citation>
    <scope>NUCLEOTIDE SEQUENCE [LARGE SCALE GENOMIC DNA]</scope>
</reference>
<dbReference type="RefSeq" id="YP_008318141.1">
    <property type="nucleotide sequence ID" value="NC_021853.1"/>
</dbReference>
<dbReference type="EMBL" id="KC182542">
    <property type="protein sequence ID" value="AGI10681.1"/>
    <property type="molecule type" value="Genomic_DNA"/>
</dbReference>
<dbReference type="KEGG" id="vg:16385429"/>